<evidence type="ECO:0000259" key="3">
    <source>
        <dbReference type="PROSITE" id="PS50011"/>
    </source>
</evidence>
<dbReference type="InterPro" id="IPR024104">
    <property type="entry name" value="Tribbles/Ser_Thr_kinase_40"/>
</dbReference>
<dbReference type="Pfam" id="PF00069">
    <property type="entry name" value="Pkinase"/>
    <property type="match status" value="1"/>
</dbReference>
<dbReference type="Gene3D" id="1.10.510.10">
    <property type="entry name" value="Transferase(Phosphotransferase) domain 1"/>
    <property type="match status" value="1"/>
</dbReference>
<proteinExistence type="inferred from homology"/>
<dbReference type="eggNOG" id="KOG0583">
    <property type="taxonomic scope" value="Eukaryota"/>
</dbReference>
<dbReference type="FunCoup" id="B4LD68">
    <property type="interactions" value="375"/>
</dbReference>
<evidence type="ECO:0000256" key="2">
    <source>
        <dbReference type="SAM" id="MobiDB-lite"/>
    </source>
</evidence>
<dbReference type="KEGG" id="dvi:6624224"/>
<dbReference type="PANTHER" id="PTHR22961">
    <property type="entry name" value="SER/THR PROTEIN KINASE-TRB"/>
    <property type="match status" value="1"/>
</dbReference>
<dbReference type="STRING" id="7244.B4LD68"/>
<dbReference type="GO" id="GO:0031434">
    <property type="term" value="F:mitogen-activated protein kinase kinase binding"/>
    <property type="evidence" value="ECO:0007669"/>
    <property type="project" value="TreeGrafter"/>
</dbReference>
<dbReference type="InParanoid" id="B4LD68"/>
<evidence type="ECO:0000256" key="1">
    <source>
        <dbReference type="ARBA" id="ARBA00038180"/>
    </source>
</evidence>
<dbReference type="AlphaFoldDB" id="B4LD68"/>
<dbReference type="SMR" id="B4LD68"/>
<feature type="compositionally biased region" description="Acidic residues" evidence="2">
    <location>
        <begin position="509"/>
        <end position="518"/>
    </location>
</feature>
<accession>B4LD68</accession>
<dbReference type="Proteomes" id="UP000008792">
    <property type="component" value="Unassembled WGS sequence"/>
</dbReference>
<dbReference type="FunFam" id="1.10.510.10:FF:000153">
    <property type="entry name" value="Tribbles homolog 2"/>
    <property type="match status" value="1"/>
</dbReference>
<evidence type="ECO:0000313" key="4">
    <source>
        <dbReference type="EMBL" id="EDW69949.1"/>
    </source>
</evidence>
<dbReference type="OrthoDB" id="410920at2759"/>
<dbReference type="InterPro" id="IPR011009">
    <property type="entry name" value="Kinase-like_dom_sf"/>
</dbReference>
<dbReference type="GO" id="GO:0032436">
    <property type="term" value="P:positive regulation of proteasomal ubiquitin-dependent protein catabolic process"/>
    <property type="evidence" value="ECO:0007669"/>
    <property type="project" value="TreeGrafter"/>
</dbReference>
<dbReference type="PhylomeDB" id="B4LD68"/>
<sequence length="518" mass="58398">MDSSSNTSAVEGNKIVNYTLPTALSPSAESSSNNNNNNNSNRRNNNSDASSAGREQRLTPALTVFTSAASTPTSSHAYPYAMSTPTKEFPNAQMLRTIREKLLRTPGGVCELHALSFAEQTNLHGGSMNPFGVGGEQPVKVIKNRYLISAQPSHISAAAAAKTPASYRHLIDLTSSNLQCVDVFTGEQFLCKIINEPLHKVQRAYFQLEQDEQLCRSTIYGHTLIRGVHDLVPLSKNRTYIIIAPVQQSQQRVYENLHTYIRHEKRLCEPEARAIFHQICQTVQVCHRNGIILRDLKLKRFYFIDEARTKLQYESLEGSMILDGDDDTLSDKIGCPLYTAPELLCPQPTYQGKPADMWSLGVILYTMLVGQYPFYEKANCNLITVIRHGNVQIPMSLSKSVRWLMLSLLRKNYTERMTATHIFLTPWLKEQRPFHLYLPVNVQIADDWDVDVDQDEHEHMEEGDMSDLCQLGDKREHEYEDIGVEPLDYTHSTLQMAQTSVSSSLPVEPDADADEDMG</sequence>
<feature type="compositionally biased region" description="Low complexity" evidence="2">
    <location>
        <begin position="30"/>
        <end position="47"/>
    </location>
</feature>
<feature type="region of interest" description="Disordered" evidence="2">
    <location>
        <begin position="22"/>
        <end position="55"/>
    </location>
</feature>
<dbReference type="SUPFAM" id="SSF56112">
    <property type="entry name" value="Protein kinase-like (PK-like)"/>
    <property type="match status" value="1"/>
</dbReference>
<dbReference type="OMA" id="SDKIGCP"/>
<organism evidence="4 5">
    <name type="scientific">Drosophila virilis</name>
    <name type="common">Fruit fly</name>
    <dbReference type="NCBI Taxonomy" id="7244"/>
    <lineage>
        <taxon>Eukaryota</taxon>
        <taxon>Metazoa</taxon>
        <taxon>Ecdysozoa</taxon>
        <taxon>Arthropoda</taxon>
        <taxon>Hexapoda</taxon>
        <taxon>Insecta</taxon>
        <taxon>Pterygota</taxon>
        <taxon>Neoptera</taxon>
        <taxon>Endopterygota</taxon>
        <taxon>Diptera</taxon>
        <taxon>Brachycera</taxon>
        <taxon>Muscomorpha</taxon>
        <taxon>Ephydroidea</taxon>
        <taxon>Drosophilidae</taxon>
        <taxon>Drosophila</taxon>
    </lineage>
</organism>
<dbReference type="GO" id="GO:0005524">
    <property type="term" value="F:ATP binding"/>
    <property type="evidence" value="ECO:0007669"/>
    <property type="project" value="InterPro"/>
</dbReference>
<dbReference type="HOGENOM" id="CLU_590897_0_0_1"/>
<name>B4LD68_DROVI</name>
<feature type="domain" description="Protein kinase" evidence="3">
    <location>
        <begin position="125"/>
        <end position="428"/>
    </location>
</feature>
<dbReference type="InterPro" id="IPR000719">
    <property type="entry name" value="Prot_kinase_dom"/>
</dbReference>
<gene>
    <name evidence="4" type="primary">Dvir\GJ11840</name>
    <name evidence="4" type="ORF">Dvir_GJ11840</name>
</gene>
<feature type="region of interest" description="Disordered" evidence="2">
    <location>
        <begin position="497"/>
        <end position="518"/>
    </location>
</feature>
<dbReference type="PANTHER" id="PTHR22961:SF13">
    <property type="entry name" value="TRIBBLES"/>
    <property type="match status" value="1"/>
</dbReference>
<dbReference type="GO" id="GO:0004672">
    <property type="term" value="F:protein kinase activity"/>
    <property type="evidence" value="ECO:0007669"/>
    <property type="project" value="InterPro"/>
</dbReference>
<dbReference type="GO" id="GO:0005634">
    <property type="term" value="C:nucleus"/>
    <property type="evidence" value="ECO:0007669"/>
    <property type="project" value="TreeGrafter"/>
</dbReference>
<dbReference type="SMART" id="SM00220">
    <property type="entry name" value="S_TKc"/>
    <property type="match status" value="1"/>
</dbReference>
<dbReference type="PROSITE" id="PS50011">
    <property type="entry name" value="PROTEIN_KINASE_DOM"/>
    <property type="match status" value="1"/>
</dbReference>
<keyword evidence="5" id="KW-1185">Reference proteome</keyword>
<reference evidence="4 5" key="1">
    <citation type="journal article" date="2007" name="Nature">
        <title>Evolution of genes and genomes on the Drosophila phylogeny.</title>
        <authorList>
            <consortium name="Drosophila 12 Genomes Consortium"/>
            <person name="Clark A.G."/>
            <person name="Eisen M.B."/>
            <person name="Smith D.R."/>
            <person name="Bergman C.M."/>
            <person name="Oliver B."/>
            <person name="Markow T.A."/>
            <person name="Kaufman T.C."/>
            <person name="Kellis M."/>
            <person name="Gelbart W."/>
            <person name="Iyer V.N."/>
            <person name="Pollard D.A."/>
            <person name="Sackton T.B."/>
            <person name="Larracuente A.M."/>
            <person name="Singh N.D."/>
            <person name="Abad J.P."/>
            <person name="Abt D.N."/>
            <person name="Adryan B."/>
            <person name="Aguade M."/>
            <person name="Akashi H."/>
            <person name="Anderson W.W."/>
            <person name="Aquadro C.F."/>
            <person name="Ardell D.H."/>
            <person name="Arguello R."/>
            <person name="Artieri C.G."/>
            <person name="Barbash D.A."/>
            <person name="Barker D."/>
            <person name="Barsanti P."/>
            <person name="Batterham P."/>
            <person name="Batzoglou S."/>
            <person name="Begun D."/>
            <person name="Bhutkar A."/>
            <person name="Blanco E."/>
            <person name="Bosak S.A."/>
            <person name="Bradley R.K."/>
            <person name="Brand A.D."/>
            <person name="Brent M.R."/>
            <person name="Brooks A.N."/>
            <person name="Brown R.H."/>
            <person name="Butlin R.K."/>
            <person name="Caggese C."/>
            <person name="Calvi B.R."/>
            <person name="Bernardo de Carvalho A."/>
            <person name="Caspi A."/>
            <person name="Castrezana S."/>
            <person name="Celniker S.E."/>
            <person name="Chang J.L."/>
            <person name="Chapple C."/>
            <person name="Chatterji S."/>
            <person name="Chinwalla A."/>
            <person name="Civetta A."/>
            <person name="Clifton S.W."/>
            <person name="Comeron J.M."/>
            <person name="Costello J.C."/>
            <person name="Coyne J.A."/>
            <person name="Daub J."/>
            <person name="David R.G."/>
            <person name="Delcher A.L."/>
            <person name="Delehaunty K."/>
            <person name="Do C.B."/>
            <person name="Ebling H."/>
            <person name="Edwards K."/>
            <person name="Eickbush T."/>
            <person name="Evans J.D."/>
            <person name="Filipski A."/>
            <person name="Findeiss S."/>
            <person name="Freyhult E."/>
            <person name="Fulton L."/>
            <person name="Fulton R."/>
            <person name="Garcia A.C."/>
            <person name="Gardiner A."/>
            <person name="Garfield D.A."/>
            <person name="Garvin B.E."/>
            <person name="Gibson G."/>
            <person name="Gilbert D."/>
            <person name="Gnerre S."/>
            <person name="Godfrey J."/>
            <person name="Good R."/>
            <person name="Gotea V."/>
            <person name="Gravely B."/>
            <person name="Greenberg A.J."/>
            <person name="Griffiths-Jones S."/>
            <person name="Gross S."/>
            <person name="Guigo R."/>
            <person name="Gustafson E.A."/>
            <person name="Haerty W."/>
            <person name="Hahn M.W."/>
            <person name="Halligan D.L."/>
            <person name="Halpern A.L."/>
            <person name="Halter G.M."/>
            <person name="Han M.V."/>
            <person name="Heger A."/>
            <person name="Hillier L."/>
            <person name="Hinrichs A.S."/>
            <person name="Holmes I."/>
            <person name="Hoskins R.A."/>
            <person name="Hubisz M.J."/>
            <person name="Hultmark D."/>
            <person name="Huntley M.A."/>
            <person name="Jaffe D.B."/>
            <person name="Jagadeeshan S."/>
            <person name="Jeck W.R."/>
            <person name="Johnson J."/>
            <person name="Jones C.D."/>
            <person name="Jordan W.C."/>
            <person name="Karpen G.H."/>
            <person name="Kataoka E."/>
            <person name="Keightley P.D."/>
            <person name="Kheradpour P."/>
            <person name="Kirkness E.F."/>
            <person name="Koerich L.B."/>
            <person name="Kristiansen K."/>
            <person name="Kudrna D."/>
            <person name="Kulathinal R.J."/>
            <person name="Kumar S."/>
            <person name="Kwok R."/>
            <person name="Lander E."/>
            <person name="Langley C.H."/>
            <person name="Lapoint R."/>
            <person name="Lazzaro B.P."/>
            <person name="Lee S.J."/>
            <person name="Levesque L."/>
            <person name="Li R."/>
            <person name="Lin C.F."/>
            <person name="Lin M.F."/>
            <person name="Lindblad-Toh K."/>
            <person name="Llopart A."/>
            <person name="Long M."/>
            <person name="Low L."/>
            <person name="Lozovsky E."/>
            <person name="Lu J."/>
            <person name="Luo M."/>
            <person name="Machado C.A."/>
            <person name="Makalowski W."/>
            <person name="Marzo M."/>
            <person name="Matsuda M."/>
            <person name="Matzkin L."/>
            <person name="McAllister B."/>
            <person name="McBride C.S."/>
            <person name="McKernan B."/>
            <person name="McKernan K."/>
            <person name="Mendez-Lago M."/>
            <person name="Minx P."/>
            <person name="Mollenhauer M.U."/>
            <person name="Montooth K."/>
            <person name="Mount S.M."/>
            <person name="Mu X."/>
            <person name="Myers E."/>
            <person name="Negre B."/>
            <person name="Newfeld S."/>
            <person name="Nielsen R."/>
            <person name="Noor M.A."/>
            <person name="O'Grady P."/>
            <person name="Pachter L."/>
            <person name="Papaceit M."/>
            <person name="Parisi M.J."/>
            <person name="Parisi M."/>
            <person name="Parts L."/>
            <person name="Pedersen J.S."/>
            <person name="Pesole G."/>
            <person name="Phillippy A.M."/>
            <person name="Ponting C.P."/>
            <person name="Pop M."/>
            <person name="Porcelli D."/>
            <person name="Powell J.R."/>
            <person name="Prohaska S."/>
            <person name="Pruitt K."/>
            <person name="Puig M."/>
            <person name="Quesneville H."/>
            <person name="Ram K.R."/>
            <person name="Rand D."/>
            <person name="Rasmussen M.D."/>
            <person name="Reed L.K."/>
            <person name="Reenan R."/>
            <person name="Reily A."/>
            <person name="Remington K.A."/>
            <person name="Rieger T.T."/>
            <person name="Ritchie M.G."/>
            <person name="Robin C."/>
            <person name="Rogers Y.H."/>
            <person name="Rohde C."/>
            <person name="Rozas J."/>
            <person name="Rubenfield M.J."/>
            <person name="Ruiz A."/>
            <person name="Russo S."/>
            <person name="Salzberg S.L."/>
            <person name="Sanchez-Gracia A."/>
            <person name="Saranga D.J."/>
            <person name="Sato H."/>
            <person name="Schaeffer S.W."/>
            <person name="Schatz M.C."/>
            <person name="Schlenke T."/>
            <person name="Schwartz R."/>
            <person name="Segarra C."/>
            <person name="Singh R.S."/>
            <person name="Sirot L."/>
            <person name="Sirota M."/>
            <person name="Sisneros N.B."/>
            <person name="Smith C.D."/>
            <person name="Smith T.F."/>
            <person name="Spieth J."/>
            <person name="Stage D.E."/>
            <person name="Stark A."/>
            <person name="Stephan W."/>
            <person name="Strausberg R.L."/>
            <person name="Strempel S."/>
            <person name="Sturgill D."/>
            <person name="Sutton G."/>
            <person name="Sutton G.G."/>
            <person name="Tao W."/>
            <person name="Teichmann S."/>
            <person name="Tobari Y.N."/>
            <person name="Tomimura Y."/>
            <person name="Tsolas J.M."/>
            <person name="Valente V.L."/>
            <person name="Venter E."/>
            <person name="Venter J.C."/>
            <person name="Vicario S."/>
            <person name="Vieira F.G."/>
            <person name="Vilella A.J."/>
            <person name="Villasante A."/>
            <person name="Walenz B."/>
            <person name="Wang J."/>
            <person name="Wasserman M."/>
            <person name="Watts T."/>
            <person name="Wilson D."/>
            <person name="Wilson R.K."/>
            <person name="Wing R.A."/>
            <person name="Wolfner M.F."/>
            <person name="Wong A."/>
            <person name="Wong G.K."/>
            <person name="Wu C.I."/>
            <person name="Wu G."/>
            <person name="Yamamoto D."/>
            <person name="Yang H.P."/>
            <person name="Yang S.P."/>
            <person name="Yorke J.A."/>
            <person name="Yoshida K."/>
            <person name="Zdobnov E."/>
            <person name="Zhang P."/>
            <person name="Zhang Y."/>
            <person name="Zimin A.V."/>
            <person name="Baldwin J."/>
            <person name="Abdouelleil A."/>
            <person name="Abdulkadir J."/>
            <person name="Abebe A."/>
            <person name="Abera B."/>
            <person name="Abreu J."/>
            <person name="Acer S.C."/>
            <person name="Aftuck L."/>
            <person name="Alexander A."/>
            <person name="An P."/>
            <person name="Anderson E."/>
            <person name="Anderson S."/>
            <person name="Arachi H."/>
            <person name="Azer M."/>
            <person name="Bachantsang P."/>
            <person name="Barry A."/>
            <person name="Bayul T."/>
            <person name="Berlin A."/>
            <person name="Bessette D."/>
            <person name="Bloom T."/>
            <person name="Blye J."/>
            <person name="Boguslavskiy L."/>
            <person name="Bonnet C."/>
            <person name="Boukhgalter B."/>
            <person name="Bourzgui I."/>
            <person name="Brown A."/>
            <person name="Cahill P."/>
            <person name="Channer S."/>
            <person name="Cheshatsang Y."/>
            <person name="Chuda L."/>
            <person name="Citroen M."/>
            <person name="Collymore A."/>
            <person name="Cooke P."/>
            <person name="Costello M."/>
            <person name="D'Aco K."/>
            <person name="Daza R."/>
            <person name="De Haan G."/>
            <person name="DeGray S."/>
            <person name="DeMaso C."/>
            <person name="Dhargay N."/>
            <person name="Dooley K."/>
            <person name="Dooley E."/>
            <person name="Doricent M."/>
            <person name="Dorje P."/>
            <person name="Dorjee K."/>
            <person name="Dupes A."/>
            <person name="Elong R."/>
            <person name="Falk J."/>
            <person name="Farina A."/>
            <person name="Faro S."/>
            <person name="Ferguson D."/>
            <person name="Fisher S."/>
            <person name="Foley C.D."/>
            <person name="Franke A."/>
            <person name="Friedrich D."/>
            <person name="Gadbois L."/>
            <person name="Gearin G."/>
            <person name="Gearin C.R."/>
            <person name="Giannoukos G."/>
            <person name="Goode T."/>
            <person name="Graham J."/>
            <person name="Grandbois E."/>
            <person name="Grewal S."/>
            <person name="Gyaltsen K."/>
            <person name="Hafez N."/>
            <person name="Hagos B."/>
            <person name="Hall J."/>
            <person name="Henson C."/>
            <person name="Hollinger A."/>
            <person name="Honan T."/>
            <person name="Huard M.D."/>
            <person name="Hughes L."/>
            <person name="Hurhula B."/>
            <person name="Husby M.E."/>
            <person name="Kamat A."/>
            <person name="Kanga B."/>
            <person name="Kashin S."/>
            <person name="Khazanovich D."/>
            <person name="Kisner P."/>
            <person name="Lance K."/>
            <person name="Lara M."/>
            <person name="Lee W."/>
            <person name="Lennon N."/>
            <person name="Letendre F."/>
            <person name="LeVine R."/>
            <person name="Lipovsky A."/>
            <person name="Liu X."/>
            <person name="Liu J."/>
            <person name="Liu S."/>
            <person name="Lokyitsang T."/>
            <person name="Lokyitsang Y."/>
            <person name="Lubonja R."/>
            <person name="Lui A."/>
            <person name="MacDonald P."/>
            <person name="Magnisalis V."/>
            <person name="Maru K."/>
            <person name="Matthews C."/>
            <person name="McCusker W."/>
            <person name="McDonough S."/>
            <person name="Mehta T."/>
            <person name="Meldrim J."/>
            <person name="Meneus L."/>
            <person name="Mihai O."/>
            <person name="Mihalev A."/>
            <person name="Mihova T."/>
            <person name="Mittelman R."/>
            <person name="Mlenga V."/>
            <person name="Montmayeur A."/>
            <person name="Mulrain L."/>
            <person name="Navidi A."/>
            <person name="Naylor J."/>
            <person name="Negash T."/>
            <person name="Nguyen T."/>
            <person name="Nguyen N."/>
            <person name="Nicol R."/>
            <person name="Norbu C."/>
            <person name="Norbu N."/>
            <person name="Novod N."/>
            <person name="O'Neill B."/>
            <person name="Osman S."/>
            <person name="Markiewicz E."/>
            <person name="Oyono O.L."/>
            <person name="Patti C."/>
            <person name="Phunkhang P."/>
            <person name="Pierre F."/>
            <person name="Priest M."/>
            <person name="Raghuraman S."/>
            <person name="Rege F."/>
            <person name="Reyes R."/>
            <person name="Rise C."/>
            <person name="Rogov P."/>
            <person name="Ross K."/>
            <person name="Ryan E."/>
            <person name="Settipalli S."/>
            <person name="Shea T."/>
            <person name="Sherpa N."/>
            <person name="Shi L."/>
            <person name="Shih D."/>
            <person name="Sparrow T."/>
            <person name="Spaulding J."/>
            <person name="Stalker J."/>
            <person name="Stange-Thomann N."/>
            <person name="Stavropoulos S."/>
            <person name="Stone C."/>
            <person name="Strader C."/>
            <person name="Tesfaye S."/>
            <person name="Thomson T."/>
            <person name="Thoulutsang Y."/>
            <person name="Thoulutsang D."/>
            <person name="Topham K."/>
            <person name="Topping I."/>
            <person name="Tsamla T."/>
            <person name="Vassiliev H."/>
            <person name="Vo A."/>
            <person name="Wangchuk T."/>
            <person name="Wangdi T."/>
            <person name="Weiand M."/>
            <person name="Wilkinson J."/>
            <person name="Wilson A."/>
            <person name="Yadav S."/>
            <person name="Young G."/>
            <person name="Yu Q."/>
            <person name="Zembek L."/>
            <person name="Zhong D."/>
            <person name="Zimmer A."/>
            <person name="Zwirko Z."/>
            <person name="Jaffe D.B."/>
            <person name="Alvarez P."/>
            <person name="Brockman W."/>
            <person name="Butler J."/>
            <person name="Chin C."/>
            <person name="Gnerre S."/>
            <person name="Grabherr M."/>
            <person name="Kleber M."/>
            <person name="Mauceli E."/>
            <person name="MacCallum I."/>
        </authorList>
    </citation>
    <scope>NUCLEOTIDE SEQUENCE [LARGE SCALE GENOMIC DNA]</scope>
    <source>
        <strain evidence="5">Tucson 15010-1051.87</strain>
    </source>
</reference>
<protein>
    <recommendedName>
        <fullName evidence="3">Protein kinase domain-containing protein</fullName>
    </recommendedName>
</protein>
<evidence type="ECO:0000313" key="5">
    <source>
        <dbReference type="Proteomes" id="UP000008792"/>
    </source>
</evidence>
<dbReference type="EMBL" id="CH940647">
    <property type="protein sequence ID" value="EDW69949.1"/>
    <property type="molecule type" value="Genomic_DNA"/>
</dbReference>
<comment type="similarity">
    <text evidence="1">Belongs to the protein kinase superfamily. CAMK Ser/Thr protein kinase family. Tribbles subfamily.</text>
</comment>